<name>A0ABU7CA35_9TELE</name>
<dbReference type="Proteomes" id="UP001345963">
    <property type="component" value="Unassembled WGS sequence"/>
</dbReference>
<comment type="caution">
    <text evidence="1">The sequence shown here is derived from an EMBL/GenBank/DDBJ whole genome shotgun (WGS) entry which is preliminary data.</text>
</comment>
<gene>
    <name evidence="1" type="ORF">ATANTOWER_008410</name>
</gene>
<protein>
    <submittedName>
        <fullName evidence="1">Uncharacterized protein</fullName>
    </submittedName>
</protein>
<evidence type="ECO:0000313" key="1">
    <source>
        <dbReference type="EMBL" id="MED6259827.1"/>
    </source>
</evidence>
<sequence length="100" mass="11475">MTALSVILRKVEANIKRHLRVSLEAVHSNVFPVSVIGLRKLGPVCHHSLLKLWNYEPGMPISEHCPKSFHSASRGLEWLFCLIKREKEQRALLKPFSIYS</sequence>
<dbReference type="EMBL" id="JAHUTI010088514">
    <property type="protein sequence ID" value="MED6259827.1"/>
    <property type="molecule type" value="Genomic_DNA"/>
</dbReference>
<proteinExistence type="predicted"/>
<evidence type="ECO:0000313" key="2">
    <source>
        <dbReference type="Proteomes" id="UP001345963"/>
    </source>
</evidence>
<accession>A0ABU7CA35</accession>
<reference evidence="1 2" key="1">
    <citation type="submission" date="2021-07" db="EMBL/GenBank/DDBJ databases">
        <authorList>
            <person name="Palmer J.M."/>
        </authorList>
    </citation>
    <scope>NUCLEOTIDE SEQUENCE [LARGE SCALE GENOMIC DNA]</scope>
    <source>
        <strain evidence="1 2">AT_MEX2019</strain>
        <tissue evidence="1">Muscle</tissue>
    </source>
</reference>
<organism evidence="1 2">
    <name type="scientific">Ataeniobius toweri</name>
    <dbReference type="NCBI Taxonomy" id="208326"/>
    <lineage>
        <taxon>Eukaryota</taxon>
        <taxon>Metazoa</taxon>
        <taxon>Chordata</taxon>
        <taxon>Craniata</taxon>
        <taxon>Vertebrata</taxon>
        <taxon>Euteleostomi</taxon>
        <taxon>Actinopterygii</taxon>
        <taxon>Neopterygii</taxon>
        <taxon>Teleostei</taxon>
        <taxon>Neoteleostei</taxon>
        <taxon>Acanthomorphata</taxon>
        <taxon>Ovalentaria</taxon>
        <taxon>Atherinomorphae</taxon>
        <taxon>Cyprinodontiformes</taxon>
        <taxon>Goodeidae</taxon>
        <taxon>Ataeniobius</taxon>
    </lineage>
</organism>
<keyword evidence="2" id="KW-1185">Reference proteome</keyword>